<reference evidence="2" key="1">
    <citation type="journal article" date="2020" name="mSystems">
        <title>Genome- and Community-Level Interaction Insights into Carbon Utilization and Element Cycling Functions of Hydrothermarchaeota in Hydrothermal Sediment.</title>
        <authorList>
            <person name="Zhou Z."/>
            <person name="Liu Y."/>
            <person name="Xu W."/>
            <person name="Pan J."/>
            <person name="Luo Z.H."/>
            <person name="Li M."/>
        </authorList>
    </citation>
    <scope>NUCLEOTIDE SEQUENCE [LARGE SCALE GENOMIC DNA]</scope>
    <source>
        <strain evidence="2">HyVt-577</strain>
    </source>
</reference>
<feature type="region of interest" description="Disordered" evidence="1">
    <location>
        <begin position="612"/>
        <end position="633"/>
    </location>
</feature>
<dbReference type="InterPro" id="IPR012334">
    <property type="entry name" value="Pectin_lyas_fold"/>
</dbReference>
<organism evidence="2">
    <name type="scientific">Caldithrix abyssi</name>
    <dbReference type="NCBI Taxonomy" id="187145"/>
    <lineage>
        <taxon>Bacteria</taxon>
        <taxon>Pseudomonadati</taxon>
        <taxon>Calditrichota</taxon>
        <taxon>Calditrichia</taxon>
        <taxon>Calditrichales</taxon>
        <taxon>Calditrichaceae</taxon>
        <taxon>Caldithrix</taxon>
    </lineage>
</organism>
<dbReference type="AlphaFoldDB" id="A0A7V4WVV3"/>
<gene>
    <name evidence="2" type="ORF">ENK44_11150</name>
</gene>
<sequence length="633" mass="68984">MIKKMQLPVILFFLLSAWQLYGQIIVNDNWIQNNISEGALFFDQAGQTYKFDTDFSAAGTAVFVTADNITIDLNGHTITFGTADRNGTIGINPFRQRSATALGSDDQNFSRTASGGSGGSNTTIKNGRIVWGGTNGTWAASVGGYYSGSHVNIDNMYLETGGQDAACVYMKWADINIYNSYCVNNSTSTENRHAGPGAIKSEGTVVAENNIIIGGNSAIVCGGGSRINNNVLRHSSFATNGYGVWLYRNTGVVSNNNIIAPSNGRGILYNAGEDHTASENLIVVHERPNSEYGSGLNPPAVRIRYNANNISFFNNKCLAIAGEGLTAGSGAYLSDDGGMRNHIYNNEFRALLTMQPDPQKYANAITFERQGTADNFANDRIENNYFGSNNYILRLTGFDGGCFQTAIHNNRLEWINGDDTYSWFVDAIEDAKYNYSYPASNTYVTPQALRNIKDEIKAEVQSLIAGETDNRDRYTFYTGYYEYDGFITIIDAQLGPDVSMEPADVYVRSGSGSENDIKIGHSMYVHCVDSLGNPIKNKTIQVHDNTGLTFYTQTDNSGNARLELMDYALVKPLGDASSTKETRSGHTASISGFKTVSLPANITGNENNPYTLNFGGQTEVSDAPSKPSNLRIR</sequence>
<protein>
    <recommendedName>
        <fullName evidence="3">Right-handed parallel beta-helix repeat-containing protein</fullName>
    </recommendedName>
</protein>
<name>A0A7V4WVV3_CALAY</name>
<evidence type="ECO:0000313" key="2">
    <source>
        <dbReference type="EMBL" id="HGY56253.1"/>
    </source>
</evidence>
<accession>A0A7V4WVV3</accession>
<evidence type="ECO:0000256" key="1">
    <source>
        <dbReference type="SAM" id="MobiDB-lite"/>
    </source>
</evidence>
<evidence type="ECO:0008006" key="3">
    <source>
        <dbReference type="Google" id="ProtNLM"/>
    </source>
</evidence>
<comment type="caution">
    <text evidence="2">The sequence shown here is derived from an EMBL/GenBank/DDBJ whole genome shotgun (WGS) entry which is preliminary data.</text>
</comment>
<dbReference type="Gene3D" id="2.160.20.10">
    <property type="entry name" value="Single-stranded right-handed beta-helix, Pectin lyase-like"/>
    <property type="match status" value="1"/>
</dbReference>
<dbReference type="Proteomes" id="UP000885779">
    <property type="component" value="Unassembled WGS sequence"/>
</dbReference>
<dbReference type="EMBL" id="DRQG01000105">
    <property type="protein sequence ID" value="HGY56253.1"/>
    <property type="molecule type" value="Genomic_DNA"/>
</dbReference>
<proteinExistence type="predicted"/>